<keyword evidence="4" id="KW-0808">Transferase</keyword>
<keyword evidence="3" id="KW-0328">Glycosyltransferase</keyword>
<dbReference type="InterPro" id="IPR001830">
    <property type="entry name" value="Glyco_trans_20"/>
</dbReference>
<dbReference type="EC" id="2.4.1.213" evidence="8"/>
<evidence type="ECO:0000256" key="3">
    <source>
        <dbReference type="ARBA" id="ARBA00022676"/>
    </source>
</evidence>
<comment type="similarity">
    <text evidence="2">Belongs to the glycosyltransferase 20 family.</text>
</comment>
<dbReference type="InterPro" id="IPR006379">
    <property type="entry name" value="HAD-SF_hydro_IIB"/>
</dbReference>
<dbReference type="Gene3D" id="3.40.50.2000">
    <property type="entry name" value="Glycogen Phosphorylase B"/>
    <property type="match status" value="2"/>
</dbReference>
<dbReference type="EMBL" id="CP012672">
    <property type="protein sequence ID" value="AUX32092.1"/>
    <property type="molecule type" value="Genomic_DNA"/>
</dbReference>
<accession>A0A4V0NG65</accession>
<proteinExistence type="inferred from homology"/>
<dbReference type="FunFam" id="3.40.50.2000:FF:000010">
    <property type="entry name" value="Alpha,alpha-trehalose-phosphate synthase"/>
    <property type="match status" value="1"/>
</dbReference>
<evidence type="ECO:0000256" key="7">
    <source>
        <dbReference type="ARBA" id="ARBA00060702"/>
    </source>
</evidence>
<comment type="pathway">
    <text evidence="7">Glycan metabolism; glucosylglycerol biosynthesis.</text>
</comment>
<evidence type="ECO:0000256" key="9">
    <source>
        <dbReference type="ARBA" id="ARBA00069974"/>
    </source>
</evidence>
<dbReference type="AlphaFoldDB" id="A0A4V0NG65"/>
<evidence type="ECO:0000313" key="12">
    <source>
        <dbReference type="Proteomes" id="UP000295497"/>
    </source>
</evidence>
<reference evidence="11 12" key="1">
    <citation type="submission" date="2015-09" db="EMBL/GenBank/DDBJ databases">
        <title>Sorangium comparison.</title>
        <authorList>
            <person name="Zaburannyi N."/>
            <person name="Bunk B."/>
            <person name="Overmann J."/>
            <person name="Mueller R."/>
        </authorList>
    </citation>
    <scope>NUCLEOTIDE SEQUENCE [LARGE SCALE GENOMIC DNA]</scope>
    <source>
        <strain evidence="11 12">So ce836</strain>
    </source>
</reference>
<dbReference type="NCBIfam" id="NF011071">
    <property type="entry name" value="PRK14501.1"/>
    <property type="match status" value="1"/>
</dbReference>
<dbReference type="InterPro" id="IPR003337">
    <property type="entry name" value="Trehalose_PPase"/>
</dbReference>
<dbReference type="NCBIfam" id="TIGR00685">
    <property type="entry name" value="T6PP"/>
    <property type="match status" value="1"/>
</dbReference>
<dbReference type="SUPFAM" id="SSF53756">
    <property type="entry name" value="UDP-Glycosyltransferase/glycogen phosphorylase"/>
    <property type="match status" value="1"/>
</dbReference>
<dbReference type="CDD" id="cd01627">
    <property type="entry name" value="HAD_TPP"/>
    <property type="match status" value="1"/>
</dbReference>
<organism evidence="11 12">
    <name type="scientific">Sorangium cellulosum</name>
    <name type="common">Polyangium cellulosum</name>
    <dbReference type="NCBI Taxonomy" id="56"/>
    <lineage>
        <taxon>Bacteria</taxon>
        <taxon>Pseudomonadati</taxon>
        <taxon>Myxococcota</taxon>
        <taxon>Polyangia</taxon>
        <taxon>Polyangiales</taxon>
        <taxon>Polyangiaceae</taxon>
        <taxon>Sorangium</taxon>
    </lineage>
</organism>
<evidence type="ECO:0000256" key="2">
    <source>
        <dbReference type="ARBA" id="ARBA00008799"/>
    </source>
</evidence>
<dbReference type="GO" id="GO:0005829">
    <property type="term" value="C:cytosol"/>
    <property type="evidence" value="ECO:0007669"/>
    <property type="project" value="TreeGrafter"/>
</dbReference>
<dbReference type="SUPFAM" id="SSF56784">
    <property type="entry name" value="HAD-like"/>
    <property type="match status" value="1"/>
</dbReference>
<gene>
    <name evidence="11" type="ORF">SOCE836_042280</name>
</gene>
<sequence length="754" mass="82702">MARLLIVSNRLPISVRVDRGALCLTRSSGGLAAAMRGPHERHCAVWIGWPGSVASLTPEQRRDADAALAGMRAVPVHLGAAEQHRFYDGFSNGVLWPLFHYLLDKVNLDAELDWEAYRRVNEHFADVVAAQYTPGDAIWVHDYQLLLLPALLRRRLPGARIGFFLHVPFPSAEVFRILPWREQIVRGLLGADLIGFHTAGFRRNFAASAAHVLGVEPGEAAIEHDGRRVALGVHPISIDAAEIERLAGHPGVREEAARIRAEARGRKIVLGIDRLDYTKGIPRRLLAIERFLEREPELRDHVRFLQLAVPTRESAGAYADFRRLVHEMVGRINGKYGTTYATPIHYMHRSLPFEQVVALYLAADVMLVTPLRDGMNLVAKEYVAARVDDDGALILSEFAGASSELAEAISVNPYDIGSVAAAVKQAIAMPPAEQRLRMAALRRRVATHDVHTWAQSFLDDLDRAAPTAPAAAPPSRRGMPESVVEGVRRAPQRVWILDYDGTLVPFAPVPDLAAPDEELLALLRALSERDRVHVVSGRPRADIERWLGALPLHLHAEHGFWSRPKASDDWVALEPDAAAWKGEVRKILEDVTRRTPGTFIEEKTVTLAWHYRTAEPELASQHVRELCARLEARLPMDALELLAGAKVIEVRPRGVHKGRVVPLILDDVPARAAVIAIGDDRTDEDIFAALPPSACTIHVGNASSRAAYRLPDAGAVRRLLRVVHAGPDAGRAGLDAGRAGLDAGRAGRGAGVVA</sequence>
<dbReference type="Gene3D" id="3.30.70.1020">
    <property type="entry name" value="Trehalose-6-phosphate phosphatase related protein, domain 2"/>
    <property type="match status" value="1"/>
</dbReference>
<evidence type="ECO:0000313" key="11">
    <source>
        <dbReference type="EMBL" id="AUX32092.1"/>
    </source>
</evidence>
<dbReference type="RefSeq" id="WP_129575759.1">
    <property type="nucleotide sequence ID" value="NZ_CP012672.1"/>
</dbReference>
<dbReference type="InterPro" id="IPR023214">
    <property type="entry name" value="HAD_sf"/>
</dbReference>
<dbReference type="GO" id="GO:0003825">
    <property type="term" value="F:alpha,alpha-trehalose-phosphate synthase (UDP-forming) activity"/>
    <property type="evidence" value="ECO:0007669"/>
    <property type="project" value="TreeGrafter"/>
</dbReference>
<comment type="function">
    <text evidence="6">Involved in salt tolerance by producing GG-phosphate from ADP-glucose and glycerol-3-phosphate (G3P), an intermediate in the synthesis of the osmolyte glucosylglycerol (GG).</text>
</comment>
<dbReference type="CDD" id="cd03788">
    <property type="entry name" value="GT20_TPS"/>
    <property type="match status" value="1"/>
</dbReference>
<protein>
    <recommendedName>
        <fullName evidence="9">Glucosylglycerol-phosphate synthase</fullName>
        <ecNumber evidence="8">2.4.1.213</ecNumber>
    </recommendedName>
    <alternativeName>
        <fullName evidence="10">Glucosyl-glycerol-phosphate synthase</fullName>
    </alternativeName>
</protein>
<dbReference type="GO" id="GO:0004805">
    <property type="term" value="F:trehalose-phosphatase activity"/>
    <property type="evidence" value="ECO:0007669"/>
    <property type="project" value="TreeGrafter"/>
</dbReference>
<dbReference type="GO" id="GO:0033828">
    <property type="term" value="F:glucosylglycerol-phosphate synthase activity"/>
    <property type="evidence" value="ECO:0007669"/>
    <property type="project" value="UniProtKB-EC"/>
</dbReference>
<dbReference type="Pfam" id="PF00982">
    <property type="entry name" value="Glyco_transf_20"/>
    <property type="match status" value="1"/>
</dbReference>
<comment type="catalytic activity">
    <reaction evidence="5">
        <text>ADP-alpha-D-glucose + sn-glycerol 3-phosphate = 2-O-(alpha-D-glucopyranosyl)-sn-glycerol 3-phosphate + ADP + H(+)</text>
        <dbReference type="Rhea" id="RHEA:12881"/>
        <dbReference type="ChEBI" id="CHEBI:15378"/>
        <dbReference type="ChEBI" id="CHEBI:57498"/>
        <dbReference type="ChEBI" id="CHEBI:57597"/>
        <dbReference type="ChEBI" id="CHEBI:87089"/>
        <dbReference type="ChEBI" id="CHEBI:456216"/>
        <dbReference type="EC" id="2.4.1.213"/>
    </reaction>
</comment>
<evidence type="ECO:0000256" key="5">
    <source>
        <dbReference type="ARBA" id="ARBA00052754"/>
    </source>
</evidence>
<evidence type="ECO:0000256" key="10">
    <source>
        <dbReference type="ARBA" id="ARBA00080497"/>
    </source>
</evidence>
<evidence type="ECO:0000256" key="4">
    <source>
        <dbReference type="ARBA" id="ARBA00022679"/>
    </source>
</evidence>
<dbReference type="GO" id="GO:0005992">
    <property type="term" value="P:trehalose biosynthetic process"/>
    <property type="evidence" value="ECO:0007669"/>
    <property type="project" value="InterPro"/>
</dbReference>
<dbReference type="PANTHER" id="PTHR10788:SF106">
    <property type="entry name" value="BCDNA.GH08860"/>
    <property type="match status" value="1"/>
</dbReference>
<comment type="similarity">
    <text evidence="1">In the C-terminal section; belongs to the trehalose phosphatase family.</text>
</comment>
<evidence type="ECO:0000256" key="6">
    <source>
        <dbReference type="ARBA" id="ARBA00055920"/>
    </source>
</evidence>
<dbReference type="InterPro" id="IPR036412">
    <property type="entry name" value="HAD-like_sf"/>
</dbReference>
<name>A0A4V0NG65_SORCE</name>
<evidence type="ECO:0000256" key="8">
    <source>
        <dbReference type="ARBA" id="ARBA00066821"/>
    </source>
</evidence>
<dbReference type="PANTHER" id="PTHR10788">
    <property type="entry name" value="TREHALOSE-6-PHOSPHATE SYNTHASE"/>
    <property type="match status" value="1"/>
</dbReference>
<dbReference type="Proteomes" id="UP000295497">
    <property type="component" value="Chromosome"/>
</dbReference>
<dbReference type="Pfam" id="PF02358">
    <property type="entry name" value="Trehalose_PPase"/>
    <property type="match status" value="1"/>
</dbReference>
<dbReference type="NCBIfam" id="TIGR01484">
    <property type="entry name" value="HAD-SF-IIB"/>
    <property type="match status" value="1"/>
</dbReference>
<evidence type="ECO:0000256" key="1">
    <source>
        <dbReference type="ARBA" id="ARBA00006330"/>
    </source>
</evidence>
<dbReference type="Gene3D" id="3.40.50.1000">
    <property type="entry name" value="HAD superfamily/HAD-like"/>
    <property type="match status" value="1"/>
</dbReference>